<evidence type="ECO:0000259" key="2">
    <source>
        <dbReference type="Pfam" id="PF11845"/>
    </source>
</evidence>
<gene>
    <name evidence="3" type="ORF">CH360_12850</name>
    <name evidence="4" type="ORF">CH373_11415</name>
</gene>
<dbReference type="Proteomes" id="UP000231990">
    <property type="component" value="Unassembled WGS sequence"/>
</dbReference>
<keyword evidence="1" id="KW-0812">Transmembrane</keyword>
<evidence type="ECO:0000313" key="5">
    <source>
        <dbReference type="Proteomes" id="UP000231962"/>
    </source>
</evidence>
<dbReference type="OrthoDB" id="9797588at2"/>
<evidence type="ECO:0000313" key="6">
    <source>
        <dbReference type="Proteomes" id="UP000231990"/>
    </source>
</evidence>
<feature type="domain" description="Tll0287-like" evidence="2">
    <location>
        <begin position="46"/>
        <end position="204"/>
    </location>
</feature>
<feature type="transmembrane region" description="Helical" evidence="1">
    <location>
        <begin position="20"/>
        <end position="41"/>
    </location>
</feature>
<dbReference type="EMBL" id="NPDZ01000006">
    <property type="protein sequence ID" value="PJZ73174.1"/>
    <property type="molecule type" value="Genomic_DNA"/>
</dbReference>
<dbReference type="Proteomes" id="UP000231962">
    <property type="component" value="Unassembled WGS sequence"/>
</dbReference>
<protein>
    <recommendedName>
        <fullName evidence="2">Tll0287-like domain-containing protein</fullName>
    </recommendedName>
</protein>
<reference evidence="5 6" key="1">
    <citation type="submission" date="2017-07" db="EMBL/GenBank/DDBJ databases">
        <title>Leptospira spp. isolated from tropical soils.</title>
        <authorList>
            <person name="Thibeaux R."/>
            <person name="Iraola G."/>
            <person name="Ferres I."/>
            <person name="Bierque E."/>
            <person name="Girault D."/>
            <person name="Soupe-Gilbert M.-E."/>
            <person name="Picardeau M."/>
            <person name="Goarant C."/>
        </authorList>
    </citation>
    <scope>NUCLEOTIDE SEQUENCE [LARGE SCALE GENOMIC DNA]</scope>
    <source>
        <strain evidence="4 6">FH1-B-B1</strain>
        <strain evidence="3 5">FH1-B-C1</strain>
    </source>
</reference>
<keyword evidence="1" id="KW-1133">Transmembrane helix</keyword>
<organism evidence="4 6">
    <name type="scientific">Leptospira perolatii</name>
    <dbReference type="NCBI Taxonomy" id="2023191"/>
    <lineage>
        <taxon>Bacteria</taxon>
        <taxon>Pseudomonadati</taxon>
        <taxon>Spirochaetota</taxon>
        <taxon>Spirochaetia</taxon>
        <taxon>Leptospirales</taxon>
        <taxon>Leptospiraceae</taxon>
        <taxon>Leptospira</taxon>
    </lineage>
</organism>
<keyword evidence="1" id="KW-0472">Membrane</keyword>
<keyword evidence="5" id="KW-1185">Reference proteome</keyword>
<sequence length="209" mass="23855">MDSDSKEPSEASTGSYKLSFFQKIILRGITIILLVQFFAVCDDESRQEKKEIILDLFDQLQSELLSELQDSIRKNGPAASINICKTLSPKKEKELSAKYPGLSIRRISDKNRNPSHAPNEWEAKTLEEWKSWIRTGKPPFTVFESNSSEMRAMKPIIIASETCLKCHGPKDKMDANVRRELEKNYPNDKAFGYSVGELRGAFSATWKRF</sequence>
<dbReference type="InterPro" id="IPR021796">
    <property type="entry name" value="Tll0287-like_dom"/>
</dbReference>
<evidence type="ECO:0000313" key="4">
    <source>
        <dbReference type="EMBL" id="PJZ73174.1"/>
    </source>
</evidence>
<proteinExistence type="predicted"/>
<dbReference type="EMBL" id="NPDY01000012">
    <property type="protein sequence ID" value="PJZ69188.1"/>
    <property type="molecule type" value="Genomic_DNA"/>
</dbReference>
<accession>A0A2M9ZMD5</accession>
<evidence type="ECO:0000256" key="1">
    <source>
        <dbReference type="SAM" id="Phobius"/>
    </source>
</evidence>
<comment type="caution">
    <text evidence="4">The sequence shown here is derived from an EMBL/GenBank/DDBJ whole genome shotgun (WGS) entry which is preliminary data.</text>
</comment>
<name>A0A2M9ZMD5_9LEPT</name>
<dbReference type="AlphaFoldDB" id="A0A2M9ZMD5"/>
<dbReference type="Pfam" id="PF11845">
    <property type="entry name" value="Tll0287-like"/>
    <property type="match status" value="1"/>
</dbReference>
<evidence type="ECO:0000313" key="3">
    <source>
        <dbReference type="EMBL" id="PJZ69188.1"/>
    </source>
</evidence>